<name>A0A165WNT4_9AGAM</name>
<dbReference type="AlphaFoldDB" id="A0A165WNT4"/>
<feature type="region of interest" description="Disordered" evidence="1">
    <location>
        <begin position="390"/>
        <end position="409"/>
    </location>
</feature>
<feature type="compositionally biased region" description="Basic residues" evidence="1">
    <location>
        <begin position="340"/>
        <end position="349"/>
    </location>
</feature>
<feature type="compositionally biased region" description="Low complexity" evidence="1">
    <location>
        <begin position="573"/>
        <end position="588"/>
    </location>
</feature>
<dbReference type="Proteomes" id="UP000076798">
    <property type="component" value="Unassembled WGS sequence"/>
</dbReference>
<feature type="compositionally biased region" description="Low complexity" evidence="1">
    <location>
        <begin position="463"/>
        <end position="475"/>
    </location>
</feature>
<dbReference type="EMBL" id="KV428619">
    <property type="protein sequence ID" value="KZT31374.1"/>
    <property type="molecule type" value="Genomic_DNA"/>
</dbReference>
<feature type="region of interest" description="Disordered" evidence="1">
    <location>
        <begin position="317"/>
        <end position="378"/>
    </location>
</feature>
<feature type="compositionally biased region" description="Low complexity" evidence="1">
    <location>
        <begin position="596"/>
        <end position="608"/>
    </location>
</feature>
<organism evidence="2 3">
    <name type="scientific">Sistotremastrum suecicum HHB10207 ss-3</name>
    <dbReference type="NCBI Taxonomy" id="1314776"/>
    <lineage>
        <taxon>Eukaryota</taxon>
        <taxon>Fungi</taxon>
        <taxon>Dikarya</taxon>
        <taxon>Basidiomycota</taxon>
        <taxon>Agaricomycotina</taxon>
        <taxon>Agaricomycetes</taxon>
        <taxon>Sistotremastrales</taxon>
        <taxon>Sistotremastraceae</taxon>
        <taxon>Sistotremastrum</taxon>
    </lineage>
</organism>
<feature type="compositionally biased region" description="Polar residues" evidence="1">
    <location>
        <begin position="504"/>
        <end position="521"/>
    </location>
</feature>
<sequence length="625" mass="68690">MRWTDDEQLPWLDSRVIAYQDAKDRSSAAREVFLNEVYAEFVEQWPLEEVVFDKVIGCKTNTPEEIVIKREAALRASTALRPLVRKSYPRHDLEGRFRKTEPHAAHPRRPQATNAYATLYGKEKELKRHVDEYYKAYVDGLPPNAPKKRRVTVRDEVLKMLYRQEEQLVKSEVESFRSRELPGVWLNGLAADASEDEKDEAYVKYILGNQRLMPAACKLVVENLKKMTGMNVVMLLGGQDFREGGKLSVSVFDAGVTYLTRSQPSQSLPKAETEELVRFEKVFSQFNQKTWPMELREKRRATLHRLSKVKDGLGEVGDKVEASAEEDESLPKAGSESRVKPKPRPKKKSTAGVSPTPSVLHSPTQSSHSFSPRSLQLIREKKDAERLKKFEETYFEGPDAGAGPGDEILWTGDREGSWKALDRAHFALMKAANVERVKDLPADKAWVDDYKATRPSSPSHPQTAPNPGTNLGPTTPAQPVPPSGSTPTSPTPVITPASSIPAGQMSNTAPTSSSVEPSGVSTVPVRSDEPVTKSTKPISAPPVSAPPQGNVQEGTVPPQADKPPAFVPSTNVPSRLPAASSSLSLSSPSQPPPIPLNTTPPTTNPPISARTLPIVGEKIPPNLVL</sequence>
<dbReference type="STRING" id="1314776.A0A165WNT4"/>
<proteinExistence type="predicted"/>
<accession>A0A165WNT4</accession>
<protein>
    <submittedName>
        <fullName evidence="2">Uncharacterized protein</fullName>
    </submittedName>
</protein>
<reference evidence="2 3" key="1">
    <citation type="journal article" date="2016" name="Mol. Biol. Evol.">
        <title>Comparative Genomics of Early-Diverging Mushroom-Forming Fungi Provides Insights into the Origins of Lignocellulose Decay Capabilities.</title>
        <authorList>
            <person name="Nagy L.G."/>
            <person name="Riley R."/>
            <person name="Tritt A."/>
            <person name="Adam C."/>
            <person name="Daum C."/>
            <person name="Floudas D."/>
            <person name="Sun H."/>
            <person name="Yadav J.S."/>
            <person name="Pangilinan J."/>
            <person name="Larsson K.H."/>
            <person name="Matsuura K."/>
            <person name="Barry K."/>
            <person name="Labutti K."/>
            <person name="Kuo R."/>
            <person name="Ohm R.A."/>
            <person name="Bhattacharya S.S."/>
            <person name="Shirouzu T."/>
            <person name="Yoshinaga Y."/>
            <person name="Martin F.M."/>
            <person name="Grigoriev I.V."/>
            <person name="Hibbett D.S."/>
        </authorList>
    </citation>
    <scope>NUCLEOTIDE SEQUENCE [LARGE SCALE GENOMIC DNA]</scope>
    <source>
        <strain evidence="2 3">HHB10207 ss-3</strain>
    </source>
</reference>
<feature type="region of interest" description="Disordered" evidence="1">
    <location>
        <begin position="449"/>
        <end position="625"/>
    </location>
</feature>
<evidence type="ECO:0000313" key="3">
    <source>
        <dbReference type="Proteomes" id="UP000076798"/>
    </source>
</evidence>
<keyword evidence="3" id="KW-1185">Reference proteome</keyword>
<evidence type="ECO:0000313" key="2">
    <source>
        <dbReference type="EMBL" id="KZT31374.1"/>
    </source>
</evidence>
<feature type="compositionally biased region" description="Low complexity" evidence="1">
    <location>
        <begin position="485"/>
        <end position="501"/>
    </location>
</feature>
<gene>
    <name evidence="2" type="ORF">SISSUDRAFT_1067813</name>
</gene>
<feature type="compositionally biased region" description="Polar residues" evidence="1">
    <location>
        <begin position="351"/>
        <end position="374"/>
    </location>
</feature>
<evidence type="ECO:0000256" key="1">
    <source>
        <dbReference type="SAM" id="MobiDB-lite"/>
    </source>
</evidence>
<dbReference type="OrthoDB" id="2803872at2759"/>